<evidence type="ECO:0000256" key="2">
    <source>
        <dbReference type="SAM" id="Phobius"/>
    </source>
</evidence>
<dbReference type="Proteomes" id="UP001583280">
    <property type="component" value="Unassembled WGS sequence"/>
</dbReference>
<comment type="caution">
    <text evidence="3">The sequence shown here is derived from an EMBL/GenBank/DDBJ whole genome shotgun (WGS) entry which is preliminary data.</text>
</comment>
<keyword evidence="2" id="KW-0812">Transmembrane</keyword>
<evidence type="ECO:0000313" key="4">
    <source>
        <dbReference type="Proteomes" id="UP001583280"/>
    </source>
</evidence>
<sequence length="441" mass="47706">MPESSSSHSRRSAWGFWVPLTVTVAVATLGVAAFVLSQRESEEEAEPGLDYEDGDERGPLGSRKERGAPGATDLNVTTGDSTSERGVMPEADSAPATWGARMSGALGRTPSPQQFFDSAGKSIVTGLSAATAAVGNALQSIREEDKTAFQDHETWSEEADAKHSRSVHQQQQTTEIATELSAKSQHNVSISQEALGERPASRTSTSSRLANRPNRKTVAIVVSADFAFPNLDDQSFHEQASILSHIPKNLDFEKTKLYILIYAPCLKERDQSPEAGHPQAPPSVSSSYSNIAHEQAQPSEAGSPLVRASSNVTVYNSIYSQALSLVENDAMVLSFTTSNGHMHVLRSLNPDIIYLQESLSGDKGSYVAQLQTWYRYDVIVVVGAEGGSGGIADSESEAEREAKVIRPRWWQNPDRVARGKGVVVVDGPRLGDDWLKRLEGQ</sequence>
<feature type="compositionally biased region" description="Basic and acidic residues" evidence="1">
    <location>
        <begin position="146"/>
        <end position="163"/>
    </location>
</feature>
<feature type="compositionally biased region" description="Acidic residues" evidence="1">
    <location>
        <begin position="41"/>
        <end position="55"/>
    </location>
</feature>
<keyword evidence="4" id="KW-1185">Reference proteome</keyword>
<gene>
    <name evidence="3" type="ORF">Cpir12675_005665</name>
</gene>
<organism evidence="3 4">
    <name type="scientific">Ceratocystis pirilliformis</name>
    <dbReference type="NCBI Taxonomy" id="259994"/>
    <lineage>
        <taxon>Eukaryota</taxon>
        <taxon>Fungi</taxon>
        <taxon>Dikarya</taxon>
        <taxon>Ascomycota</taxon>
        <taxon>Pezizomycotina</taxon>
        <taxon>Sordariomycetes</taxon>
        <taxon>Hypocreomycetidae</taxon>
        <taxon>Microascales</taxon>
        <taxon>Ceratocystidaceae</taxon>
        <taxon>Ceratocystis</taxon>
    </lineage>
</organism>
<proteinExistence type="predicted"/>
<feature type="compositionally biased region" description="Polar residues" evidence="1">
    <location>
        <begin position="167"/>
        <end position="192"/>
    </location>
</feature>
<feature type="region of interest" description="Disordered" evidence="1">
    <location>
        <begin position="270"/>
        <end position="304"/>
    </location>
</feature>
<accession>A0ABR3YN25</accession>
<name>A0ABR3YN25_9PEZI</name>
<protein>
    <recommendedName>
        <fullName evidence="5">Peroxin 22-like protein</fullName>
    </recommendedName>
</protein>
<evidence type="ECO:0000313" key="3">
    <source>
        <dbReference type="EMBL" id="KAL1889761.1"/>
    </source>
</evidence>
<feature type="region of interest" description="Disordered" evidence="1">
    <location>
        <begin position="146"/>
        <end position="211"/>
    </location>
</feature>
<reference evidence="3 4" key="1">
    <citation type="journal article" date="2024" name="IMA Fungus">
        <title>IMA Genome - F19 : A genome assembly and annotation guide to empower mycologists, including annotated draft genome sequences of Ceratocystis pirilliformis, Diaporthe australafricana, Fusarium ophioides, Paecilomyces lecythidis, and Sporothrix stenoceras.</title>
        <authorList>
            <person name="Aylward J."/>
            <person name="Wilson A.M."/>
            <person name="Visagie C.M."/>
            <person name="Spraker J."/>
            <person name="Barnes I."/>
            <person name="Buitendag C."/>
            <person name="Ceriani C."/>
            <person name="Del Mar Angel L."/>
            <person name="du Plessis D."/>
            <person name="Fuchs T."/>
            <person name="Gasser K."/>
            <person name="Kramer D."/>
            <person name="Li W."/>
            <person name="Munsamy K."/>
            <person name="Piso A."/>
            <person name="Price J.L."/>
            <person name="Sonnekus B."/>
            <person name="Thomas C."/>
            <person name="van der Nest A."/>
            <person name="van Dijk A."/>
            <person name="van Heerden A."/>
            <person name="van Vuuren N."/>
            <person name="Yilmaz N."/>
            <person name="Duong T.A."/>
            <person name="van der Merwe N.A."/>
            <person name="Wingfield M.J."/>
            <person name="Wingfield B.D."/>
        </authorList>
    </citation>
    <scope>NUCLEOTIDE SEQUENCE [LARGE SCALE GENOMIC DNA]</scope>
    <source>
        <strain evidence="3 4">CMW 12675</strain>
    </source>
</reference>
<feature type="transmembrane region" description="Helical" evidence="2">
    <location>
        <begin position="12"/>
        <end position="36"/>
    </location>
</feature>
<evidence type="ECO:0000256" key="1">
    <source>
        <dbReference type="SAM" id="MobiDB-lite"/>
    </source>
</evidence>
<keyword evidence="2" id="KW-0472">Membrane</keyword>
<dbReference type="EMBL" id="JAWDJO010000206">
    <property type="protein sequence ID" value="KAL1889761.1"/>
    <property type="molecule type" value="Genomic_DNA"/>
</dbReference>
<evidence type="ECO:0008006" key="5">
    <source>
        <dbReference type="Google" id="ProtNLM"/>
    </source>
</evidence>
<feature type="compositionally biased region" description="Basic and acidic residues" evidence="1">
    <location>
        <begin position="56"/>
        <end position="67"/>
    </location>
</feature>
<feature type="compositionally biased region" description="Polar residues" evidence="1">
    <location>
        <begin position="282"/>
        <end position="300"/>
    </location>
</feature>
<feature type="region of interest" description="Disordered" evidence="1">
    <location>
        <begin position="36"/>
        <end position="114"/>
    </location>
</feature>
<keyword evidence="2" id="KW-1133">Transmembrane helix</keyword>